<gene>
    <name evidence="2" type="ORF">KJB30_14055</name>
</gene>
<dbReference type="RefSeq" id="WP_214300415.1">
    <property type="nucleotide sequence ID" value="NZ_JAHDYS010000014.1"/>
</dbReference>
<dbReference type="Pfam" id="PF01047">
    <property type="entry name" value="MarR"/>
    <property type="match status" value="1"/>
</dbReference>
<keyword evidence="3" id="KW-1185">Reference proteome</keyword>
<comment type="caution">
    <text evidence="2">The sequence shown here is derived from an EMBL/GenBank/DDBJ whole genome shotgun (WGS) entry which is preliminary data.</text>
</comment>
<dbReference type="Proteomes" id="UP000784128">
    <property type="component" value="Unassembled WGS sequence"/>
</dbReference>
<evidence type="ECO:0000259" key="1">
    <source>
        <dbReference type="PROSITE" id="PS50995"/>
    </source>
</evidence>
<dbReference type="PRINTS" id="PR00598">
    <property type="entry name" value="HTHMARR"/>
</dbReference>
<reference evidence="2 3" key="1">
    <citation type="submission" date="2021-05" db="EMBL/GenBank/DDBJ databases">
        <title>The draft genome of Geobacter chapellei DSM 13688.</title>
        <authorList>
            <person name="Xu Z."/>
            <person name="Masuda Y."/>
            <person name="Itoh H."/>
            <person name="Senoo K."/>
        </authorList>
    </citation>
    <scope>NUCLEOTIDE SEQUENCE [LARGE SCALE GENOMIC DNA]</scope>
    <source>
        <strain evidence="2 3">DSM 13688</strain>
    </source>
</reference>
<dbReference type="Gene3D" id="1.10.10.10">
    <property type="entry name" value="Winged helix-like DNA-binding domain superfamily/Winged helix DNA-binding domain"/>
    <property type="match status" value="1"/>
</dbReference>
<evidence type="ECO:0000313" key="3">
    <source>
        <dbReference type="Proteomes" id="UP000784128"/>
    </source>
</evidence>
<dbReference type="InterPro" id="IPR036388">
    <property type="entry name" value="WH-like_DNA-bd_sf"/>
</dbReference>
<feature type="domain" description="HTH marR-type" evidence="1">
    <location>
        <begin position="1"/>
        <end position="136"/>
    </location>
</feature>
<dbReference type="EMBL" id="JAHDYS010000014">
    <property type="protein sequence ID" value="MBT1072916.1"/>
    <property type="molecule type" value="Genomic_DNA"/>
</dbReference>
<dbReference type="SUPFAM" id="SSF46785">
    <property type="entry name" value="Winged helix' DNA-binding domain"/>
    <property type="match status" value="1"/>
</dbReference>
<sequence>MESVREKLQIFVRRFGLLNAACCDECCGEQVTMAQSHILFEIRRKVAPSMQQIAEELGMDVTTFSRQVKGLEGRGLVVRTVSPGDRRVSILGLTAAGADVLARIDTYMAGRIEDIFSFMTPFERKTVIRSLGLLNEAVAKAGEQKGVIACRN</sequence>
<proteinExistence type="predicted"/>
<name>A0ABS5UBP2_9BACT</name>
<dbReference type="PANTHER" id="PTHR33164">
    <property type="entry name" value="TRANSCRIPTIONAL REGULATOR, MARR FAMILY"/>
    <property type="match status" value="1"/>
</dbReference>
<organism evidence="2 3">
    <name type="scientific">Pelotalea chapellei</name>
    <dbReference type="NCBI Taxonomy" id="44671"/>
    <lineage>
        <taxon>Bacteria</taxon>
        <taxon>Pseudomonadati</taxon>
        <taxon>Thermodesulfobacteriota</taxon>
        <taxon>Desulfuromonadia</taxon>
        <taxon>Geobacterales</taxon>
        <taxon>Geobacteraceae</taxon>
        <taxon>Pelotalea</taxon>
    </lineage>
</organism>
<dbReference type="InterPro" id="IPR000835">
    <property type="entry name" value="HTH_MarR-typ"/>
</dbReference>
<dbReference type="PROSITE" id="PS50995">
    <property type="entry name" value="HTH_MARR_2"/>
    <property type="match status" value="1"/>
</dbReference>
<dbReference type="SMART" id="SM00347">
    <property type="entry name" value="HTH_MARR"/>
    <property type="match status" value="1"/>
</dbReference>
<accession>A0ABS5UBP2</accession>
<dbReference type="InterPro" id="IPR036390">
    <property type="entry name" value="WH_DNA-bd_sf"/>
</dbReference>
<evidence type="ECO:0000313" key="2">
    <source>
        <dbReference type="EMBL" id="MBT1072916.1"/>
    </source>
</evidence>
<dbReference type="PANTHER" id="PTHR33164:SF57">
    <property type="entry name" value="MARR-FAMILY TRANSCRIPTIONAL REGULATOR"/>
    <property type="match status" value="1"/>
</dbReference>
<protein>
    <submittedName>
        <fullName evidence="2">MarR family winged helix-turn-helix transcriptional regulator</fullName>
    </submittedName>
</protein>
<dbReference type="InterPro" id="IPR039422">
    <property type="entry name" value="MarR/SlyA-like"/>
</dbReference>